<dbReference type="Proteomes" id="UP001336314">
    <property type="component" value="Unassembled WGS sequence"/>
</dbReference>
<accession>A0ABU7J5C8</accession>
<evidence type="ECO:0000313" key="2">
    <source>
        <dbReference type="Proteomes" id="UP001336314"/>
    </source>
</evidence>
<gene>
    <name evidence="1" type="ORF">QWY20_08465</name>
</gene>
<dbReference type="EMBL" id="JAUHLI010000007">
    <property type="protein sequence ID" value="MEE2001485.1"/>
    <property type="molecule type" value="Genomic_DNA"/>
</dbReference>
<protein>
    <submittedName>
        <fullName evidence="1">Glycosyltransferase family 1 protein</fullName>
    </submittedName>
</protein>
<sequence>MAALKLSRIFVVEERSNPSTDFFVAPELKQSELDVEHLGLNQLPQLVAGELVAVVFVRYISKSWQRWIRLHASQVKRLVYFMDDDLFDLSAFNGLPWRYRYKLARMAYTRKKWLQQSQAELWVSTPYLQQKYLAWRPRLVQACLPPATAQQLTLFYHGSASHRHEIDWLRPVVEEVFKAEQGVSFEIIGGAEVNWLYRGLARVHVLHPMSWPAYQALLSRGQRDIGLAPLLGGRFNQARSYTKFFDITRAGAVGLYSEGSIYSEVVSHGENGLLLPNQPQLWADAVVDLVRKPEYRQQLQQQALRSSSQLERAVWDD</sequence>
<organism evidence="1 2">
    <name type="scientific">Alkalimonas cellulosilytica</name>
    <dbReference type="NCBI Taxonomy" id="3058395"/>
    <lineage>
        <taxon>Bacteria</taxon>
        <taxon>Pseudomonadati</taxon>
        <taxon>Pseudomonadota</taxon>
        <taxon>Gammaproteobacteria</taxon>
        <taxon>Alkalimonas</taxon>
    </lineage>
</organism>
<dbReference type="SUPFAM" id="SSF53756">
    <property type="entry name" value="UDP-Glycosyltransferase/glycogen phosphorylase"/>
    <property type="match status" value="1"/>
</dbReference>
<keyword evidence="2" id="KW-1185">Reference proteome</keyword>
<evidence type="ECO:0000313" key="1">
    <source>
        <dbReference type="EMBL" id="MEE2001485.1"/>
    </source>
</evidence>
<dbReference type="Gene3D" id="3.40.50.2000">
    <property type="entry name" value="Glycogen Phosphorylase B"/>
    <property type="match status" value="1"/>
</dbReference>
<reference evidence="1 2" key="1">
    <citation type="submission" date="2023-07" db="EMBL/GenBank/DDBJ databases">
        <title>Alkalimonas sp., MEB108 novel, alkaliphilic bacterium isolated from Lonar Lake, India.</title>
        <authorList>
            <person name="Joshi A."/>
            <person name="Thite S."/>
        </authorList>
    </citation>
    <scope>NUCLEOTIDE SEQUENCE [LARGE SCALE GENOMIC DNA]</scope>
    <source>
        <strain evidence="1 2">MEB108</strain>
    </source>
</reference>
<dbReference type="RefSeq" id="WP_330128586.1">
    <property type="nucleotide sequence ID" value="NZ_JAUHLI010000007.1"/>
</dbReference>
<proteinExistence type="predicted"/>
<comment type="caution">
    <text evidence="1">The sequence shown here is derived from an EMBL/GenBank/DDBJ whole genome shotgun (WGS) entry which is preliminary data.</text>
</comment>
<name>A0ABU7J5C8_9GAMM</name>